<feature type="binding site" evidence="8">
    <location>
        <position position="313"/>
    </location>
    <ligand>
        <name>substrate</name>
    </ligand>
</feature>
<keyword evidence="2 12" id="KW-0732">Signal</keyword>
<evidence type="ECO:0000256" key="6">
    <source>
        <dbReference type="ARBA" id="ARBA00023316"/>
    </source>
</evidence>
<keyword evidence="3 14" id="KW-0378">Hydrolase</keyword>
<evidence type="ECO:0000259" key="13">
    <source>
        <dbReference type="Pfam" id="PF00768"/>
    </source>
</evidence>
<dbReference type="SUPFAM" id="SSF56601">
    <property type="entry name" value="beta-lactamase/transpeptidase-like"/>
    <property type="match status" value="1"/>
</dbReference>
<protein>
    <submittedName>
        <fullName evidence="14">D-alanyl-D-alanine carboxypeptidase</fullName>
        <ecNumber evidence="14">3.4.16.4</ecNumber>
    </submittedName>
</protein>
<keyword evidence="14" id="KW-0645">Protease</keyword>
<dbReference type="Pfam" id="PF00768">
    <property type="entry name" value="Peptidase_S11"/>
    <property type="match status" value="1"/>
</dbReference>
<keyword evidence="11" id="KW-1133">Transmembrane helix</keyword>
<keyword evidence="6" id="KW-0961">Cell wall biogenesis/degradation</keyword>
<evidence type="ECO:0000256" key="10">
    <source>
        <dbReference type="SAM" id="MobiDB-lite"/>
    </source>
</evidence>
<dbReference type="GO" id="GO:0009252">
    <property type="term" value="P:peptidoglycan biosynthetic process"/>
    <property type="evidence" value="ECO:0007669"/>
    <property type="project" value="UniProtKB-KW"/>
</dbReference>
<feature type="active site" description="Acyl-ester intermediate" evidence="7">
    <location>
        <position position="152"/>
    </location>
</feature>
<dbReference type="GO" id="GO:0006508">
    <property type="term" value="P:proteolysis"/>
    <property type="evidence" value="ECO:0007669"/>
    <property type="project" value="InterPro"/>
</dbReference>
<feature type="domain" description="Peptidase S11 D-alanyl-D-alanine carboxypeptidase A N-terminal" evidence="13">
    <location>
        <begin position="120"/>
        <end position="342"/>
    </location>
</feature>
<feature type="signal peptide" evidence="12">
    <location>
        <begin position="1"/>
        <end position="37"/>
    </location>
</feature>
<dbReference type="Proteomes" id="UP000215374">
    <property type="component" value="Chromosome 1"/>
</dbReference>
<evidence type="ECO:0000313" key="14">
    <source>
        <dbReference type="EMBL" id="SNV59915.1"/>
    </source>
</evidence>
<dbReference type="InterPro" id="IPR012338">
    <property type="entry name" value="Beta-lactam/transpept-like"/>
</dbReference>
<keyword evidence="14" id="KW-0121">Carboxypeptidase</keyword>
<dbReference type="PANTHER" id="PTHR21581:SF33">
    <property type="entry name" value="D-ALANYL-D-ALANINE CARBOXYPEPTIDASE DACB"/>
    <property type="match status" value="1"/>
</dbReference>
<evidence type="ECO:0000256" key="4">
    <source>
        <dbReference type="ARBA" id="ARBA00022960"/>
    </source>
</evidence>
<dbReference type="GO" id="GO:0071555">
    <property type="term" value="P:cell wall organization"/>
    <property type="evidence" value="ECO:0007669"/>
    <property type="project" value="UniProtKB-KW"/>
</dbReference>
<keyword evidence="5" id="KW-0573">Peptidoglycan synthesis</keyword>
<keyword evidence="4" id="KW-0133">Cell shape</keyword>
<evidence type="ECO:0000313" key="15">
    <source>
        <dbReference type="Proteomes" id="UP000215374"/>
    </source>
</evidence>
<evidence type="ECO:0000256" key="11">
    <source>
        <dbReference type="SAM" id="Phobius"/>
    </source>
</evidence>
<dbReference type="InterPro" id="IPR018044">
    <property type="entry name" value="Peptidase_S11"/>
</dbReference>
<dbReference type="GO" id="GO:0008360">
    <property type="term" value="P:regulation of cell shape"/>
    <property type="evidence" value="ECO:0007669"/>
    <property type="project" value="UniProtKB-KW"/>
</dbReference>
<name>A0A239YLP2_9CORY</name>
<feature type="active site" evidence="7">
    <location>
        <position position="207"/>
    </location>
</feature>
<comment type="similarity">
    <text evidence="1 9">Belongs to the peptidase S11 family.</text>
</comment>
<dbReference type="Gene3D" id="3.40.710.10">
    <property type="entry name" value="DD-peptidase/beta-lactamase superfamily"/>
    <property type="match status" value="1"/>
</dbReference>
<dbReference type="EMBL" id="LT906467">
    <property type="protein sequence ID" value="SNV59915.1"/>
    <property type="molecule type" value="Genomic_DNA"/>
</dbReference>
<evidence type="ECO:0000256" key="12">
    <source>
        <dbReference type="SAM" id="SignalP"/>
    </source>
</evidence>
<evidence type="ECO:0000256" key="7">
    <source>
        <dbReference type="PIRSR" id="PIRSR618044-1"/>
    </source>
</evidence>
<dbReference type="AlphaFoldDB" id="A0A239YLP2"/>
<feature type="chain" id="PRO_5012218707" evidence="12">
    <location>
        <begin position="38"/>
        <end position="436"/>
    </location>
</feature>
<keyword evidence="11" id="KW-0812">Transmembrane</keyword>
<dbReference type="PRINTS" id="PR00725">
    <property type="entry name" value="DADACBPTASE1"/>
</dbReference>
<dbReference type="GO" id="GO:0009002">
    <property type="term" value="F:serine-type D-Ala-D-Ala carboxypeptidase activity"/>
    <property type="evidence" value="ECO:0007669"/>
    <property type="project" value="UniProtKB-EC"/>
</dbReference>
<evidence type="ECO:0000256" key="8">
    <source>
        <dbReference type="PIRSR" id="PIRSR618044-2"/>
    </source>
</evidence>
<evidence type="ECO:0000256" key="1">
    <source>
        <dbReference type="ARBA" id="ARBA00007164"/>
    </source>
</evidence>
<accession>A0A239YLP2</accession>
<feature type="transmembrane region" description="Helical" evidence="11">
    <location>
        <begin position="402"/>
        <end position="423"/>
    </location>
</feature>
<proteinExistence type="inferred from homology"/>
<evidence type="ECO:0000256" key="5">
    <source>
        <dbReference type="ARBA" id="ARBA00022984"/>
    </source>
</evidence>
<keyword evidence="11" id="KW-0472">Membrane</keyword>
<gene>
    <name evidence="14" type="primary">dacB_1</name>
    <name evidence="14" type="ORF">SAMEA4535761_00562</name>
</gene>
<organism evidence="14 15">
    <name type="scientific">Corynebacterium imitans</name>
    <dbReference type="NCBI Taxonomy" id="156978"/>
    <lineage>
        <taxon>Bacteria</taxon>
        <taxon>Bacillati</taxon>
        <taxon>Actinomycetota</taxon>
        <taxon>Actinomycetes</taxon>
        <taxon>Mycobacteriales</taxon>
        <taxon>Corynebacteriaceae</taxon>
        <taxon>Corynebacterium</taxon>
    </lineage>
</organism>
<feature type="region of interest" description="Disordered" evidence="10">
    <location>
        <begin position="70"/>
        <end position="104"/>
    </location>
</feature>
<evidence type="ECO:0000256" key="2">
    <source>
        <dbReference type="ARBA" id="ARBA00022729"/>
    </source>
</evidence>
<dbReference type="EC" id="3.4.16.4" evidence="14"/>
<evidence type="ECO:0000256" key="9">
    <source>
        <dbReference type="RuleBase" id="RU004016"/>
    </source>
</evidence>
<feature type="active site" description="Proton acceptor" evidence="7">
    <location>
        <position position="155"/>
    </location>
</feature>
<dbReference type="InterPro" id="IPR001967">
    <property type="entry name" value="Peptidase_S11_N"/>
</dbReference>
<reference evidence="14 15" key="1">
    <citation type="submission" date="2017-06" db="EMBL/GenBank/DDBJ databases">
        <authorList>
            <consortium name="Pathogen Informatics"/>
        </authorList>
    </citation>
    <scope>NUCLEOTIDE SEQUENCE [LARGE SCALE GENOMIC DNA]</scope>
    <source>
        <strain evidence="14 15">NCTC13015</strain>
    </source>
</reference>
<evidence type="ECO:0000256" key="3">
    <source>
        <dbReference type="ARBA" id="ARBA00022801"/>
    </source>
</evidence>
<dbReference type="PANTHER" id="PTHR21581">
    <property type="entry name" value="D-ALANYL-D-ALANINE CARBOXYPEPTIDASE"/>
    <property type="match status" value="1"/>
</dbReference>
<sequence length="436" mass="45510">MSGGVASVPVPGNAHLSLCLSALLLSAPLALASPAAAQEPDPLTEWPLEPVEGYFADNGEWIPPVRIEAPNTDNCPNAQHPPRAVSTSERLAPGAPTPPPLPQDYDGPCGVSAPAGYEVPDDVYASAWLVADADTGEVVAMKDPHGRYRPASVIKVLLALVAINELPLDKQVTVSAESADQEGSRAGLGAGGIYTVDDLLHGLLMSSGNDTAHALAQELGGDEETLRKVNALAHELGMRDTFVASYSGLDAPGMSSSAWDLGLAYRAAFNNPVFAATVDTESYPFPGFDDTPGFEMWNDNQLYLQDPDGIGGKTGFTDDANHTFVGAVNHDGRRLFAVVLDTTIGKHRAWGQAQELLHAAYPIAAGAGVASLLDAPVTPSPTPTPTPTAAPAIEEKPATIPWLSIGIVAGVTVLALVALVLSLGSRGKRPRHRARQ</sequence>